<evidence type="ECO:0000313" key="3">
    <source>
        <dbReference type="Proteomes" id="UP000011682"/>
    </source>
</evidence>
<dbReference type="Pfam" id="PF13560">
    <property type="entry name" value="HTH_31"/>
    <property type="match status" value="1"/>
</dbReference>
<feature type="domain" description="HTH cro/C1-type" evidence="1">
    <location>
        <begin position="20"/>
        <end position="73"/>
    </location>
</feature>
<evidence type="ECO:0000259" key="1">
    <source>
        <dbReference type="PROSITE" id="PS50943"/>
    </source>
</evidence>
<dbReference type="InterPro" id="IPR010982">
    <property type="entry name" value="Lambda_DNA-bd_dom_sf"/>
</dbReference>
<organism evidence="2 3">
    <name type="scientific">Cystobacter fuscus (strain ATCC 25194 / DSM 2262 / NBRC 100088 / M29)</name>
    <dbReference type="NCBI Taxonomy" id="1242864"/>
    <lineage>
        <taxon>Bacteria</taxon>
        <taxon>Pseudomonadati</taxon>
        <taxon>Myxococcota</taxon>
        <taxon>Myxococcia</taxon>
        <taxon>Myxococcales</taxon>
        <taxon>Cystobacterineae</taxon>
        <taxon>Archangiaceae</taxon>
        <taxon>Cystobacter</taxon>
    </lineage>
</organism>
<dbReference type="SMART" id="SM00530">
    <property type="entry name" value="HTH_XRE"/>
    <property type="match status" value="1"/>
</dbReference>
<comment type="caution">
    <text evidence="2">The sequence shown here is derived from an EMBL/GenBank/DDBJ whole genome shotgun (WGS) entry which is preliminary data.</text>
</comment>
<keyword evidence="2" id="KW-0238">DNA-binding</keyword>
<dbReference type="InterPro" id="IPR001387">
    <property type="entry name" value="Cro/C1-type_HTH"/>
</dbReference>
<gene>
    <name evidence="2" type="ORF">D187_006893</name>
</gene>
<proteinExistence type="predicted"/>
<keyword evidence="3" id="KW-1185">Reference proteome</keyword>
<sequence length="140" mass="15174">MTQLPKTPAALARHLGRVAREARHKAALTQAEAAERIGLATDVYGRLERGKMLPSLPTLLRLCRALALDANPLLGFSSSRPPAWLTLDAPAVDEPPAMRRLLRTLRQLKPRQLAALSRAASAMLPAPAASAPREARQRAH</sequence>
<dbReference type="AlphaFoldDB" id="S9Q761"/>
<dbReference type="SUPFAM" id="SSF47413">
    <property type="entry name" value="lambda repressor-like DNA-binding domains"/>
    <property type="match status" value="1"/>
</dbReference>
<name>S9Q761_CYSF2</name>
<dbReference type="OrthoDB" id="5513395at2"/>
<dbReference type="GO" id="GO:0003677">
    <property type="term" value="F:DNA binding"/>
    <property type="evidence" value="ECO:0007669"/>
    <property type="project" value="UniProtKB-KW"/>
</dbReference>
<dbReference type="Gene3D" id="1.10.260.40">
    <property type="entry name" value="lambda repressor-like DNA-binding domains"/>
    <property type="match status" value="1"/>
</dbReference>
<dbReference type="Proteomes" id="UP000011682">
    <property type="component" value="Unassembled WGS sequence"/>
</dbReference>
<protein>
    <submittedName>
        <fullName evidence="2">DNA-binding protein</fullName>
    </submittedName>
</protein>
<dbReference type="EMBL" id="ANAH02000064">
    <property type="protein sequence ID" value="EPX57139.1"/>
    <property type="molecule type" value="Genomic_DNA"/>
</dbReference>
<accession>S9Q761</accession>
<reference evidence="2" key="1">
    <citation type="submission" date="2013-05" db="EMBL/GenBank/DDBJ databases">
        <title>Genome assembly of Cystobacter fuscus DSM 2262.</title>
        <authorList>
            <person name="Sharma G."/>
            <person name="Khatri I."/>
            <person name="Kaur C."/>
            <person name="Mayilraj S."/>
            <person name="Subramanian S."/>
        </authorList>
    </citation>
    <scope>NUCLEOTIDE SEQUENCE [LARGE SCALE GENOMIC DNA]</scope>
    <source>
        <strain evidence="2">DSM 2262</strain>
    </source>
</reference>
<dbReference type="eggNOG" id="COG1813">
    <property type="taxonomic scope" value="Bacteria"/>
</dbReference>
<evidence type="ECO:0000313" key="2">
    <source>
        <dbReference type="EMBL" id="EPX57139.1"/>
    </source>
</evidence>
<dbReference type="CDD" id="cd00093">
    <property type="entry name" value="HTH_XRE"/>
    <property type="match status" value="1"/>
</dbReference>
<dbReference type="PROSITE" id="PS50943">
    <property type="entry name" value="HTH_CROC1"/>
    <property type="match status" value="1"/>
</dbReference>
<dbReference type="RefSeq" id="WP_002630437.1">
    <property type="nucleotide sequence ID" value="NZ_ANAH02000064.1"/>
</dbReference>